<dbReference type="CDD" id="cd20078">
    <property type="entry name" value="XPF_nuclease_XPF_euk"/>
    <property type="match status" value="1"/>
</dbReference>
<dbReference type="PANTHER" id="PTHR10150:SF0">
    <property type="entry name" value="DNA REPAIR ENDONUCLEASE XPF"/>
    <property type="match status" value="1"/>
</dbReference>
<keyword evidence="7" id="KW-0238">DNA-binding</keyword>
<protein>
    <recommendedName>
        <fullName evidence="11">ERCC4 domain-containing protein</fullName>
    </recommendedName>
</protein>
<dbReference type="GO" id="GO:0003684">
    <property type="term" value="F:damaged DNA binding"/>
    <property type="evidence" value="ECO:0007669"/>
    <property type="project" value="TreeGrafter"/>
</dbReference>
<dbReference type="SUPFAM" id="SSF47781">
    <property type="entry name" value="RuvA domain 2-like"/>
    <property type="match status" value="1"/>
</dbReference>
<comment type="subcellular location">
    <subcellularLocation>
        <location evidence="1">Nucleus</location>
    </subcellularLocation>
</comment>
<gene>
    <name evidence="12" type="ORF">FA15DRAFT_669680</name>
</gene>
<feature type="compositionally biased region" description="Basic and acidic residues" evidence="10">
    <location>
        <begin position="559"/>
        <end position="570"/>
    </location>
</feature>
<keyword evidence="8" id="KW-0234">DNA repair</keyword>
<dbReference type="SMART" id="SM00891">
    <property type="entry name" value="ERCC4"/>
    <property type="match status" value="1"/>
</dbReference>
<dbReference type="InterPro" id="IPR010994">
    <property type="entry name" value="RuvA_2-like"/>
</dbReference>
<dbReference type="GO" id="GO:0000712">
    <property type="term" value="P:resolution of meiotic recombination intermediates"/>
    <property type="evidence" value="ECO:0007669"/>
    <property type="project" value="TreeGrafter"/>
</dbReference>
<name>A0A5C3KUM4_COPMA</name>
<organism evidence="12 13">
    <name type="scientific">Coprinopsis marcescibilis</name>
    <name type="common">Agaric fungus</name>
    <name type="synonym">Psathyrella marcescibilis</name>
    <dbReference type="NCBI Taxonomy" id="230819"/>
    <lineage>
        <taxon>Eukaryota</taxon>
        <taxon>Fungi</taxon>
        <taxon>Dikarya</taxon>
        <taxon>Basidiomycota</taxon>
        <taxon>Agaricomycotina</taxon>
        <taxon>Agaricomycetes</taxon>
        <taxon>Agaricomycetidae</taxon>
        <taxon>Agaricales</taxon>
        <taxon>Agaricineae</taxon>
        <taxon>Psathyrellaceae</taxon>
        <taxon>Coprinopsis</taxon>
    </lineage>
</organism>
<keyword evidence="6" id="KW-0378">Hydrolase</keyword>
<evidence type="ECO:0000259" key="11">
    <source>
        <dbReference type="SMART" id="SM00891"/>
    </source>
</evidence>
<dbReference type="InterPro" id="IPR006166">
    <property type="entry name" value="ERCC4_domain"/>
</dbReference>
<evidence type="ECO:0000256" key="9">
    <source>
        <dbReference type="ARBA" id="ARBA00023242"/>
    </source>
</evidence>
<dbReference type="GO" id="GO:0000110">
    <property type="term" value="C:nucleotide-excision repair factor 1 complex"/>
    <property type="evidence" value="ECO:0007669"/>
    <property type="project" value="TreeGrafter"/>
</dbReference>
<feature type="region of interest" description="Disordered" evidence="10">
    <location>
        <begin position="537"/>
        <end position="596"/>
    </location>
</feature>
<accession>A0A5C3KUM4</accession>
<evidence type="ECO:0000256" key="8">
    <source>
        <dbReference type="ARBA" id="ARBA00023204"/>
    </source>
</evidence>
<keyword evidence="4" id="KW-0255">Endonuclease</keyword>
<dbReference type="GO" id="GO:0003697">
    <property type="term" value="F:single-stranded DNA binding"/>
    <property type="evidence" value="ECO:0007669"/>
    <property type="project" value="TreeGrafter"/>
</dbReference>
<evidence type="ECO:0000256" key="3">
    <source>
        <dbReference type="ARBA" id="ARBA00022722"/>
    </source>
</evidence>
<keyword evidence="13" id="KW-1185">Reference proteome</keyword>
<dbReference type="Proteomes" id="UP000307440">
    <property type="component" value="Unassembled WGS sequence"/>
</dbReference>
<evidence type="ECO:0000256" key="1">
    <source>
        <dbReference type="ARBA" id="ARBA00004123"/>
    </source>
</evidence>
<dbReference type="InterPro" id="IPR047520">
    <property type="entry name" value="XPF_nuclease"/>
</dbReference>
<comment type="similarity">
    <text evidence="2">Belongs to the XPF family.</text>
</comment>
<proteinExistence type="inferred from homology"/>
<evidence type="ECO:0000256" key="2">
    <source>
        <dbReference type="ARBA" id="ARBA00010015"/>
    </source>
</evidence>
<keyword evidence="5" id="KW-0227">DNA damage</keyword>
<dbReference type="Gene3D" id="3.40.50.10130">
    <property type="match status" value="1"/>
</dbReference>
<evidence type="ECO:0000256" key="5">
    <source>
        <dbReference type="ARBA" id="ARBA00022763"/>
    </source>
</evidence>
<keyword evidence="9" id="KW-0539">Nucleus</keyword>
<dbReference type="OrthoDB" id="361020at2759"/>
<feature type="domain" description="ERCC4" evidence="11">
    <location>
        <begin position="794"/>
        <end position="874"/>
    </location>
</feature>
<evidence type="ECO:0000256" key="7">
    <source>
        <dbReference type="ARBA" id="ARBA00023125"/>
    </source>
</evidence>
<dbReference type="GO" id="GO:0000014">
    <property type="term" value="F:single-stranded DNA endodeoxyribonuclease activity"/>
    <property type="evidence" value="ECO:0007669"/>
    <property type="project" value="TreeGrafter"/>
</dbReference>
<evidence type="ECO:0000313" key="12">
    <source>
        <dbReference type="EMBL" id="TFK24349.1"/>
    </source>
</evidence>
<dbReference type="FunFam" id="3.40.50.10130:FF:000002">
    <property type="entry name" value="DNA repair endonuclease XPF"/>
    <property type="match status" value="1"/>
</dbReference>
<evidence type="ECO:0000313" key="13">
    <source>
        <dbReference type="Proteomes" id="UP000307440"/>
    </source>
</evidence>
<dbReference type="EMBL" id="ML210202">
    <property type="protein sequence ID" value="TFK24349.1"/>
    <property type="molecule type" value="Genomic_DNA"/>
</dbReference>
<evidence type="ECO:0000256" key="10">
    <source>
        <dbReference type="SAM" id="MobiDB-lite"/>
    </source>
</evidence>
<dbReference type="GO" id="GO:1901255">
    <property type="term" value="P:nucleotide-excision repair involved in interstrand cross-link repair"/>
    <property type="evidence" value="ECO:0007669"/>
    <property type="project" value="TreeGrafter"/>
</dbReference>
<evidence type="ECO:0000256" key="6">
    <source>
        <dbReference type="ARBA" id="ARBA00022801"/>
    </source>
</evidence>
<dbReference type="Pfam" id="PF02732">
    <property type="entry name" value="ERCC4"/>
    <property type="match status" value="1"/>
</dbReference>
<dbReference type="Gene3D" id="1.10.150.20">
    <property type="entry name" value="5' to 3' exonuclease, C-terminal subdomain"/>
    <property type="match status" value="1"/>
</dbReference>
<keyword evidence="3" id="KW-0540">Nuclease</keyword>
<evidence type="ECO:0000256" key="4">
    <source>
        <dbReference type="ARBA" id="ARBA00022759"/>
    </source>
</evidence>
<dbReference type="STRING" id="230819.A0A5C3KUM4"/>
<dbReference type="InterPro" id="IPR011335">
    <property type="entry name" value="Restrct_endonuc-II-like"/>
</dbReference>
<sequence length="1051" mass="117016">MSTLLPFHKHVLEAIHDPATSDLVVLARGLGLRRVVCTLLKIYDSPKNLVLLVGASSEEETGYGEEMGLMGCRNPGLRIVGYEIPREKRQELYKGGGILSVTSRILVVDMLLGDLPVEMITGLVVLHAERVTPVALEAFIVRLFREKNRDGFVKGFTDQPEHITSGMSPLKNVMKELQVRRVNIYPRFHDEIKQCLERRVADVVELYPGMTENMSEIHHAIIQCMTGTLADLKRSNTKIELDDLNIDNAYFRQFDIIVRRQLDPVWHKVGPKTKQLVSDLTTLRNLLSYLLSYDALQFHAYLETLREADNTTAKGATKINHAPWMMTDAANIIFEFARRRCYTLSTKPKAVNSSAKDKEVIDLVDDEDAWAVLDESEGVLRDKGTGKGKGKAAVLDEQGEKRPGWLPRAMDPVLEELPKWDALAEIMEEIEGEIVGLETMQMERVRKGKDPIPGTNTTLIMTSSMHDVRLIAKYLASANLSAQRGMKGRKMMMDKLGGYLWWKRRLGMGKDSETNTAHGRNGGKAWSGMWQRGVGGGGGSISASVSGNATPTPGVSEALLKKDQERADKNKSRRRLRGGAPPSAGRSVSQTAPVIGPEDFEDLWATEQREVIDLTGPSATLNQLGDSFLDVDNEDISSVSLTLATSSGSTGGGFGDEFNEFYGLVTPEENVIVRAYSDDGDDRLLEEVQPRFVVMMEPCLEFIRRIEVYKNSHKGLAVRVYHMVYRDSCEEQKYLAAMRKEKESFEKLIRERGSLVMTIQDERREGVGRNDDMIKTISTRFAGGRRELNQEESRIIVDLREFRSALPSLLHAANIKVVPATLTVGDYILGDEMCVERKSLTDLVQSFTSGRLYTQCELMSVHYKYPILLIEFEEDKAFSLDLVTDFKSYAKPSGKYPTKFGGSSGRKDEKDAPKYTQISVQSKIVLLTLSFPRLRIIWSSSPFVTAEIFGDLKRGFAEPDVAKAVAVGAGENGEYDLNGNVGVGGNANANQNQMGEELLRSLPGITSKNARYVMGKVGSVKELCALSLEGLKEILGDEPGKNCWEFLHKGE</sequence>
<dbReference type="SUPFAM" id="SSF52980">
    <property type="entry name" value="Restriction endonuclease-like"/>
    <property type="match status" value="1"/>
</dbReference>
<dbReference type="GO" id="GO:0000724">
    <property type="term" value="P:double-strand break repair via homologous recombination"/>
    <property type="evidence" value="ECO:0007669"/>
    <property type="project" value="TreeGrafter"/>
</dbReference>
<dbReference type="PANTHER" id="PTHR10150">
    <property type="entry name" value="DNA REPAIR ENDONUCLEASE XPF"/>
    <property type="match status" value="1"/>
</dbReference>
<reference evidence="12 13" key="1">
    <citation type="journal article" date="2019" name="Nat. Ecol. Evol.">
        <title>Megaphylogeny resolves global patterns of mushroom evolution.</title>
        <authorList>
            <person name="Varga T."/>
            <person name="Krizsan K."/>
            <person name="Foldi C."/>
            <person name="Dima B."/>
            <person name="Sanchez-Garcia M."/>
            <person name="Sanchez-Ramirez S."/>
            <person name="Szollosi G.J."/>
            <person name="Szarkandi J.G."/>
            <person name="Papp V."/>
            <person name="Albert L."/>
            <person name="Andreopoulos W."/>
            <person name="Angelini C."/>
            <person name="Antonin V."/>
            <person name="Barry K.W."/>
            <person name="Bougher N.L."/>
            <person name="Buchanan P."/>
            <person name="Buyck B."/>
            <person name="Bense V."/>
            <person name="Catcheside P."/>
            <person name="Chovatia M."/>
            <person name="Cooper J."/>
            <person name="Damon W."/>
            <person name="Desjardin D."/>
            <person name="Finy P."/>
            <person name="Geml J."/>
            <person name="Haridas S."/>
            <person name="Hughes K."/>
            <person name="Justo A."/>
            <person name="Karasinski D."/>
            <person name="Kautmanova I."/>
            <person name="Kiss B."/>
            <person name="Kocsube S."/>
            <person name="Kotiranta H."/>
            <person name="LaButti K.M."/>
            <person name="Lechner B.E."/>
            <person name="Liimatainen K."/>
            <person name="Lipzen A."/>
            <person name="Lukacs Z."/>
            <person name="Mihaltcheva S."/>
            <person name="Morgado L.N."/>
            <person name="Niskanen T."/>
            <person name="Noordeloos M.E."/>
            <person name="Ohm R.A."/>
            <person name="Ortiz-Santana B."/>
            <person name="Ovrebo C."/>
            <person name="Racz N."/>
            <person name="Riley R."/>
            <person name="Savchenko A."/>
            <person name="Shiryaev A."/>
            <person name="Soop K."/>
            <person name="Spirin V."/>
            <person name="Szebenyi C."/>
            <person name="Tomsovsky M."/>
            <person name="Tulloss R.E."/>
            <person name="Uehling J."/>
            <person name="Grigoriev I.V."/>
            <person name="Vagvolgyi C."/>
            <person name="Papp T."/>
            <person name="Martin F.M."/>
            <person name="Miettinen O."/>
            <person name="Hibbett D.S."/>
            <person name="Nagy L.G."/>
        </authorList>
    </citation>
    <scope>NUCLEOTIDE SEQUENCE [LARGE SCALE GENOMIC DNA]</scope>
    <source>
        <strain evidence="12 13">CBS 121175</strain>
    </source>
</reference>
<dbReference type="AlphaFoldDB" id="A0A5C3KUM4"/>
<feature type="region of interest" description="Disordered" evidence="10">
    <location>
        <begin position="512"/>
        <end position="531"/>
    </location>
</feature>